<name>A0A8H5BPW6_9AGAR</name>
<dbReference type="SMART" id="SM00401">
    <property type="entry name" value="ZnF_GATA"/>
    <property type="match status" value="1"/>
</dbReference>
<dbReference type="GO" id="GO:0006355">
    <property type="term" value="P:regulation of DNA-templated transcription"/>
    <property type="evidence" value="ECO:0007669"/>
    <property type="project" value="InterPro"/>
</dbReference>
<accession>A0A8H5BPW6</accession>
<dbReference type="AlphaFoldDB" id="A0A8H5BPW6"/>
<evidence type="ECO:0000259" key="8">
    <source>
        <dbReference type="PROSITE" id="PS50114"/>
    </source>
</evidence>
<feature type="compositionally biased region" description="Polar residues" evidence="7">
    <location>
        <begin position="774"/>
        <end position="787"/>
    </location>
</feature>
<dbReference type="PROSITE" id="PS50114">
    <property type="entry name" value="GATA_ZN_FINGER_2"/>
    <property type="match status" value="1"/>
</dbReference>
<feature type="compositionally biased region" description="Low complexity" evidence="7">
    <location>
        <begin position="187"/>
        <end position="216"/>
    </location>
</feature>
<keyword evidence="5" id="KW-0804">Transcription</keyword>
<comment type="caution">
    <text evidence="9">The sequence shown here is derived from an EMBL/GenBank/DDBJ whole genome shotgun (WGS) entry which is preliminary data.</text>
</comment>
<protein>
    <recommendedName>
        <fullName evidence="8">GATA-type domain-containing protein</fullName>
    </recommendedName>
</protein>
<feature type="compositionally biased region" description="Low complexity" evidence="7">
    <location>
        <begin position="839"/>
        <end position="848"/>
    </location>
</feature>
<dbReference type="Proteomes" id="UP000567179">
    <property type="component" value="Unassembled WGS sequence"/>
</dbReference>
<feature type="compositionally biased region" description="Low complexity" evidence="7">
    <location>
        <begin position="277"/>
        <end position="291"/>
    </location>
</feature>
<feature type="compositionally biased region" description="Basic and acidic residues" evidence="7">
    <location>
        <begin position="907"/>
        <end position="919"/>
    </location>
</feature>
<dbReference type="CDD" id="cd00202">
    <property type="entry name" value="ZnF_GATA"/>
    <property type="match status" value="1"/>
</dbReference>
<dbReference type="GO" id="GO:0008270">
    <property type="term" value="F:zinc ion binding"/>
    <property type="evidence" value="ECO:0007669"/>
    <property type="project" value="UniProtKB-KW"/>
</dbReference>
<feature type="region of interest" description="Disordered" evidence="7">
    <location>
        <begin position="1"/>
        <end position="25"/>
    </location>
</feature>
<dbReference type="PANTHER" id="PTHR47172:SF24">
    <property type="entry name" value="GATA ZINC FINGER DOMAIN-CONTAINING PROTEIN 14-RELATED"/>
    <property type="match status" value="1"/>
</dbReference>
<feature type="compositionally biased region" description="Pro residues" evidence="7">
    <location>
        <begin position="575"/>
        <end position="593"/>
    </location>
</feature>
<feature type="compositionally biased region" description="Low complexity" evidence="7">
    <location>
        <begin position="938"/>
        <end position="949"/>
    </location>
</feature>
<keyword evidence="4" id="KW-0805">Transcription regulation</keyword>
<organism evidence="9 10">
    <name type="scientific">Psilocybe cf. subviscida</name>
    <dbReference type="NCBI Taxonomy" id="2480587"/>
    <lineage>
        <taxon>Eukaryota</taxon>
        <taxon>Fungi</taxon>
        <taxon>Dikarya</taxon>
        <taxon>Basidiomycota</taxon>
        <taxon>Agaricomycotina</taxon>
        <taxon>Agaricomycetes</taxon>
        <taxon>Agaricomycetidae</taxon>
        <taxon>Agaricales</taxon>
        <taxon>Agaricineae</taxon>
        <taxon>Strophariaceae</taxon>
        <taxon>Psilocybe</taxon>
    </lineage>
</organism>
<feature type="compositionally biased region" description="Pro residues" evidence="7">
    <location>
        <begin position="426"/>
        <end position="439"/>
    </location>
</feature>
<feature type="compositionally biased region" description="Low complexity" evidence="7">
    <location>
        <begin position="1023"/>
        <end position="1033"/>
    </location>
</feature>
<feature type="region of interest" description="Disordered" evidence="7">
    <location>
        <begin position="568"/>
        <end position="649"/>
    </location>
</feature>
<evidence type="ECO:0000256" key="3">
    <source>
        <dbReference type="ARBA" id="ARBA00022833"/>
    </source>
</evidence>
<dbReference type="OrthoDB" id="2162994at2759"/>
<dbReference type="PROSITE" id="PS00344">
    <property type="entry name" value="GATA_ZN_FINGER_1"/>
    <property type="match status" value="1"/>
</dbReference>
<feature type="compositionally biased region" description="Polar residues" evidence="7">
    <location>
        <begin position="217"/>
        <end position="234"/>
    </location>
</feature>
<dbReference type="InterPro" id="IPR013088">
    <property type="entry name" value="Znf_NHR/GATA"/>
</dbReference>
<dbReference type="Pfam" id="PF00320">
    <property type="entry name" value="GATA"/>
    <property type="match status" value="1"/>
</dbReference>
<evidence type="ECO:0000256" key="4">
    <source>
        <dbReference type="ARBA" id="ARBA00023015"/>
    </source>
</evidence>
<feature type="compositionally biased region" description="Low complexity" evidence="7">
    <location>
        <begin position="440"/>
        <end position="475"/>
    </location>
</feature>
<keyword evidence="10" id="KW-1185">Reference proteome</keyword>
<feature type="compositionally biased region" description="Polar residues" evidence="7">
    <location>
        <begin position="967"/>
        <end position="984"/>
    </location>
</feature>
<dbReference type="SUPFAM" id="SSF57716">
    <property type="entry name" value="Glucocorticoid receptor-like (DNA-binding domain)"/>
    <property type="match status" value="1"/>
</dbReference>
<dbReference type="GO" id="GO:0043565">
    <property type="term" value="F:sequence-specific DNA binding"/>
    <property type="evidence" value="ECO:0007669"/>
    <property type="project" value="InterPro"/>
</dbReference>
<evidence type="ECO:0000256" key="7">
    <source>
        <dbReference type="SAM" id="MobiDB-lite"/>
    </source>
</evidence>
<evidence type="ECO:0000256" key="6">
    <source>
        <dbReference type="PROSITE-ProRule" id="PRU00094"/>
    </source>
</evidence>
<feature type="domain" description="GATA-type" evidence="8">
    <location>
        <begin position="863"/>
        <end position="898"/>
    </location>
</feature>
<feature type="compositionally biased region" description="Basic and acidic residues" evidence="7">
    <location>
        <begin position="876"/>
        <end position="885"/>
    </location>
</feature>
<keyword evidence="1" id="KW-0479">Metal-binding</keyword>
<dbReference type="EMBL" id="JAACJJ010000014">
    <property type="protein sequence ID" value="KAF5327349.1"/>
    <property type="molecule type" value="Genomic_DNA"/>
</dbReference>
<evidence type="ECO:0000256" key="5">
    <source>
        <dbReference type="ARBA" id="ARBA00023163"/>
    </source>
</evidence>
<feature type="compositionally biased region" description="Low complexity" evidence="7">
    <location>
        <begin position="724"/>
        <end position="738"/>
    </location>
</feature>
<feature type="compositionally biased region" description="Low complexity" evidence="7">
    <location>
        <begin position="535"/>
        <end position="547"/>
    </location>
</feature>
<dbReference type="Gene3D" id="3.30.50.10">
    <property type="entry name" value="Erythroid Transcription Factor GATA-1, subunit A"/>
    <property type="match status" value="1"/>
</dbReference>
<proteinExistence type="predicted"/>
<dbReference type="PANTHER" id="PTHR47172">
    <property type="entry name" value="OS01G0976800 PROTEIN"/>
    <property type="match status" value="1"/>
</dbReference>
<keyword evidence="2 6" id="KW-0863">Zinc-finger</keyword>
<feature type="region of interest" description="Disordered" evidence="7">
    <location>
        <begin position="144"/>
        <end position="556"/>
    </location>
</feature>
<feature type="compositionally biased region" description="Low complexity" evidence="7">
    <location>
        <begin position="323"/>
        <end position="392"/>
    </location>
</feature>
<evidence type="ECO:0000313" key="9">
    <source>
        <dbReference type="EMBL" id="KAF5327349.1"/>
    </source>
</evidence>
<feature type="region of interest" description="Disordered" evidence="7">
    <location>
        <begin position="902"/>
        <end position="1099"/>
    </location>
</feature>
<feature type="compositionally biased region" description="Low complexity" evidence="7">
    <location>
        <begin position="796"/>
        <end position="808"/>
    </location>
</feature>
<keyword evidence="3" id="KW-0862">Zinc</keyword>
<feature type="compositionally biased region" description="Gly residues" evidence="7">
    <location>
        <begin position="1013"/>
        <end position="1022"/>
    </location>
</feature>
<dbReference type="InterPro" id="IPR000679">
    <property type="entry name" value="Znf_GATA"/>
</dbReference>
<gene>
    <name evidence="9" type="ORF">D9619_004445</name>
</gene>
<feature type="region of interest" description="Disordered" evidence="7">
    <location>
        <begin position="713"/>
        <end position="885"/>
    </location>
</feature>
<feature type="compositionally biased region" description="Polar residues" evidence="7">
    <location>
        <begin position="262"/>
        <end position="275"/>
    </location>
</feature>
<feature type="compositionally biased region" description="Basic and acidic residues" evidence="7">
    <location>
        <begin position="754"/>
        <end position="764"/>
    </location>
</feature>
<feature type="compositionally biased region" description="Low complexity" evidence="7">
    <location>
        <begin position="490"/>
        <end position="527"/>
    </location>
</feature>
<feature type="region of interest" description="Disordered" evidence="7">
    <location>
        <begin position="39"/>
        <end position="123"/>
    </location>
</feature>
<evidence type="ECO:0000313" key="10">
    <source>
        <dbReference type="Proteomes" id="UP000567179"/>
    </source>
</evidence>
<reference evidence="9 10" key="1">
    <citation type="journal article" date="2020" name="ISME J.">
        <title>Uncovering the hidden diversity of litter-decomposition mechanisms in mushroom-forming fungi.</title>
        <authorList>
            <person name="Floudas D."/>
            <person name="Bentzer J."/>
            <person name="Ahren D."/>
            <person name="Johansson T."/>
            <person name="Persson P."/>
            <person name="Tunlid A."/>
        </authorList>
    </citation>
    <scope>NUCLEOTIDE SEQUENCE [LARGE SCALE GENOMIC DNA]</scope>
    <source>
        <strain evidence="9 10">CBS 101986</strain>
    </source>
</reference>
<feature type="compositionally biased region" description="Low complexity" evidence="7">
    <location>
        <begin position="245"/>
        <end position="261"/>
    </location>
</feature>
<evidence type="ECO:0000256" key="1">
    <source>
        <dbReference type="ARBA" id="ARBA00022723"/>
    </source>
</evidence>
<feature type="compositionally biased region" description="Gly residues" evidence="7">
    <location>
        <begin position="809"/>
        <end position="820"/>
    </location>
</feature>
<evidence type="ECO:0000256" key="2">
    <source>
        <dbReference type="ARBA" id="ARBA00022771"/>
    </source>
</evidence>
<sequence length="1099" mass="118094">MASTQHPHGRYHPGPAQRLDSDVRLPSLKDLNFQYRSPQTGALVAPAPSADLHPAQVQQDHGRHAWGGRQTSTSSVFPHPAHQQHSPPLSAGAHHDIPQPTKASDYPTQKHDNGGYAHPGLPLSAQIAPASTSFSSVAARTVAAPPFQDRDKQVHSPVVQTKRPRAAPTMPSASRDARAPHSAYALSQYSSYPQSSQTPSYQQQQQQQHVSSGVPSLPSNTHQTQTPVMPTQSSAPPPPAHDQIHAPQQPQQSVPVASHSQYSYAPQQYFNSRGAAQQPVVQQPQQHQQQQTSHAPIPSSYRSPIAHPVAPSQPQQSHGPWAQQQHHLQQAQHTQPPPSASQMQSQHHQSQQHLSSQQQQQPASAQRVQQQPTHQQAHIPQQQQLQQPQQQHTHIHPHSMHYQPPPGTSLPTTAAPYSLVHHTPAPQAPPPLPPQPPQQPQAQSQPSQYGQQQQQRSLQPPPIQHQNSQNSQHSQPQPPPPRYEDPPPQHSQHVPQHQHQHTQPPQSQHIHPHQSQHQQHPQHQSHQPPQPPPHHQQQQQQPRHQQVPPFPATRSTPIIPTTVLINSHQQAPAAAAPPPPQPPHSHSHPPVPNHPSAHHSAPPPPYVSPGTQSMMEVDASTNTTSSSGGVNGVAMGVNPNSLHSAGPSAMNAARSDTLAQLNQHCAALYSFANRYAQQHQHHQSPQPSQAELEEMAQRAQMVVRLLEDLRRINMGLPPLPPNQQVPQMQQNGQANGQGTPVQHGQSMHAPTPPEDPRPPKRPWEDISQDVPEASASQHHAQGRSNGSDVHGGPNANGGISHGSSISSAGGDGNAGGGGAPKGNQSTAEQDMEMIRTKRATTTAGATGTQNGVQKSKYRKRSRATPPGKCHSCNIRETPEWRRGPDGARTLCNACGLHYAKLMRKRDKNGGEGPRIDLETLRASARAIDTEKSSRNKGSSSAAAAPSRSRQGSVSTPGSPMDTKEGLPTTQPLQHNQMYTPESYSQQQQRATQHHHQGSFQLNMMQADGSAGTSSGGSGGGENGARSGAATNGAGNSGPVGRTVSTTNGPGAGGNVPPPPWASSAPTTSAGGRPTYASTNGPSGTEHLQHQSFMRGGVQR</sequence>